<dbReference type="InterPro" id="IPR039448">
    <property type="entry name" value="Beta_helix"/>
</dbReference>
<evidence type="ECO:0000313" key="3">
    <source>
        <dbReference type="EMBL" id="RKU42609.1"/>
    </source>
</evidence>
<protein>
    <recommendedName>
        <fullName evidence="2">Right handed beta helix domain-containing protein</fullName>
    </recommendedName>
</protein>
<gene>
    <name evidence="3" type="ORF">DL546_005112</name>
</gene>
<comment type="caution">
    <text evidence="3">The sequence shown here is derived from an EMBL/GenBank/DDBJ whole genome shotgun (WGS) entry which is preliminary data.</text>
</comment>
<evidence type="ECO:0000259" key="2">
    <source>
        <dbReference type="Pfam" id="PF13229"/>
    </source>
</evidence>
<dbReference type="SUPFAM" id="SSF51126">
    <property type="entry name" value="Pectin lyase-like"/>
    <property type="match status" value="1"/>
</dbReference>
<dbReference type="InterPro" id="IPR011050">
    <property type="entry name" value="Pectin_lyase_fold/virulence"/>
</dbReference>
<proteinExistence type="predicted"/>
<dbReference type="Gene3D" id="2.160.20.10">
    <property type="entry name" value="Single-stranded right-handed beta-helix, Pectin lyase-like"/>
    <property type="match status" value="1"/>
</dbReference>
<name>A0A420Y407_9PEZI</name>
<keyword evidence="4" id="KW-1185">Reference proteome</keyword>
<sequence>MADLPLTTLLFTLLCCLVSATSTTVNVKPGTSIQSAISSAKPGSKIVIEPGKYYEQLLITTSDLIISAKAGVILLPPSTFSSNPCSNLAGPGTEAGICIVGKDVVFADFVKEHRKVLQVGQYIQNVKVEGFEVDSFGLNIAVVGAENAEVRKNTVHDGIAYGILTVGSKSSLITRNTLHSADLKFIAICMDDKSDVHVTQNVISDYGIALCVQTNEADVGHNKVSNVCFGVLVDPGVDGAQVTHNHVGAANPLCQTLFGGFAGGILVNGATNAGVRHNDVSGISDFGNVNQTAYGIGLVDDPQSVATGNQITHNTVVGNDVDLLVVASGKNEVDHNNCASSIPEGVCPQ</sequence>
<organism evidence="3 4">
    <name type="scientific">Coniochaeta pulveracea</name>
    <dbReference type="NCBI Taxonomy" id="177199"/>
    <lineage>
        <taxon>Eukaryota</taxon>
        <taxon>Fungi</taxon>
        <taxon>Dikarya</taxon>
        <taxon>Ascomycota</taxon>
        <taxon>Pezizomycotina</taxon>
        <taxon>Sordariomycetes</taxon>
        <taxon>Sordariomycetidae</taxon>
        <taxon>Coniochaetales</taxon>
        <taxon>Coniochaetaceae</taxon>
        <taxon>Coniochaeta</taxon>
    </lineage>
</organism>
<dbReference type="Pfam" id="PF13229">
    <property type="entry name" value="Beta_helix"/>
    <property type="match status" value="1"/>
</dbReference>
<dbReference type="Proteomes" id="UP000275385">
    <property type="component" value="Unassembled WGS sequence"/>
</dbReference>
<dbReference type="EMBL" id="QVQW01000054">
    <property type="protein sequence ID" value="RKU42609.1"/>
    <property type="molecule type" value="Genomic_DNA"/>
</dbReference>
<evidence type="ECO:0000256" key="1">
    <source>
        <dbReference type="SAM" id="SignalP"/>
    </source>
</evidence>
<dbReference type="OrthoDB" id="3488255at2759"/>
<evidence type="ECO:0000313" key="4">
    <source>
        <dbReference type="Proteomes" id="UP000275385"/>
    </source>
</evidence>
<dbReference type="AlphaFoldDB" id="A0A420Y407"/>
<feature type="domain" description="Right handed beta helix" evidence="2">
    <location>
        <begin position="123"/>
        <end position="245"/>
    </location>
</feature>
<accession>A0A420Y407</accession>
<reference evidence="3 4" key="1">
    <citation type="submission" date="2018-08" db="EMBL/GenBank/DDBJ databases">
        <title>Draft genome of the lignicolous fungus Coniochaeta pulveracea.</title>
        <authorList>
            <person name="Borstlap C.J."/>
            <person name="De Witt R.N."/>
            <person name="Botha A."/>
            <person name="Volschenk H."/>
        </authorList>
    </citation>
    <scope>NUCLEOTIDE SEQUENCE [LARGE SCALE GENOMIC DNA]</scope>
    <source>
        <strain evidence="3 4">CAB683</strain>
    </source>
</reference>
<dbReference type="InterPro" id="IPR012334">
    <property type="entry name" value="Pectin_lyas_fold"/>
</dbReference>
<feature type="chain" id="PRO_5019488331" description="Right handed beta helix domain-containing protein" evidence="1">
    <location>
        <begin position="21"/>
        <end position="349"/>
    </location>
</feature>
<feature type="signal peptide" evidence="1">
    <location>
        <begin position="1"/>
        <end position="20"/>
    </location>
</feature>
<keyword evidence="1" id="KW-0732">Signal</keyword>